<dbReference type="OrthoDB" id="273917at2759"/>
<evidence type="ECO:0000256" key="4">
    <source>
        <dbReference type="ARBA" id="ARBA00022842"/>
    </source>
</evidence>
<dbReference type="GO" id="GO:0031123">
    <property type="term" value="P:RNA 3'-end processing"/>
    <property type="evidence" value="ECO:0007669"/>
    <property type="project" value="TreeGrafter"/>
</dbReference>
<dbReference type="PANTHER" id="PTHR23092:SF15">
    <property type="entry name" value="INACTIVE NON-CANONICAL POLY(A) RNA POLYMERASE PROTEIN TRF4-2-RELATED"/>
    <property type="match status" value="1"/>
</dbReference>
<gene>
    <name evidence="8" type="ORF">CC80DRAFT_507138</name>
</gene>
<dbReference type="Gene3D" id="3.30.460.10">
    <property type="entry name" value="Beta Polymerase, domain 2"/>
    <property type="match status" value="1"/>
</dbReference>
<evidence type="ECO:0000256" key="5">
    <source>
        <dbReference type="SAM" id="MobiDB-lite"/>
    </source>
</evidence>
<dbReference type="GO" id="GO:0043634">
    <property type="term" value="P:polyadenylation-dependent ncRNA catabolic process"/>
    <property type="evidence" value="ECO:0007669"/>
    <property type="project" value="TreeGrafter"/>
</dbReference>
<evidence type="ECO:0000256" key="2">
    <source>
        <dbReference type="ARBA" id="ARBA00012388"/>
    </source>
</evidence>
<dbReference type="AlphaFoldDB" id="A0A6A5TXH5"/>
<name>A0A6A5TXH5_9PLEO</name>
<feature type="compositionally biased region" description="Polar residues" evidence="5">
    <location>
        <begin position="30"/>
        <end position="53"/>
    </location>
</feature>
<dbReference type="InterPro" id="IPR054708">
    <property type="entry name" value="MTPAP-like_central"/>
</dbReference>
<feature type="region of interest" description="Disordered" evidence="5">
    <location>
        <begin position="159"/>
        <end position="224"/>
    </location>
</feature>
<dbReference type="GO" id="GO:0010605">
    <property type="term" value="P:negative regulation of macromolecule metabolic process"/>
    <property type="evidence" value="ECO:0007669"/>
    <property type="project" value="UniProtKB-ARBA"/>
</dbReference>
<keyword evidence="4" id="KW-0460">Magnesium</keyword>
<feature type="compositionally biased region" description="Basic residues" evidence="5">
    <location>
        <begin position="1"/>
        <end position="12"/>
    </location>
</feature>
<feature type="domain" description="PAP-associated" evidence="6">
    <location>
        <begin position="547"/>
        <end position="604"/>
    </location>
</feature>
<dbReference type="EMBL" id="ML977003">
    <property type="protein sequence ID" value="KAF1953657.1"/>
    <property type="molecule type" value="Genomic_DNA"/>
</dbReference>
<accession>A0A6A5TXH5</accession>
<proteinExistence type="inferred from homology"/>
<feature type="domain" description="Poly(A) RNA polymerase mitochondrial-like central palm" evidence="7">
    <location>
        <begin position="350"/>
        <end position="486"/>
    </location>
</feature>
<dbReference type="GO" id="GO:0046872">
    <property type="term" value="F:metal ion binding"/>
    <property type="evidence" value="ECO:0007669"/>
    <property type="project" value="UniProtKB-KW"/>
</dbReference>
<feature type="region of interest" description="Disordered" evidence="5">
    <location>
        <begin position="286"/>
        <end position="307"/>
    </location>
</feature>
<dbReference type="Proteomes" id="UP000800035">
    <property type="component" value="Unassembled WGS sequence"/>
</dbReference>
<organism evidence="8 9">
    <name type="scientific">Byssothecium circinans</name>
    <dbReference type="NCBI Taxonomy" id="147558"/>
    <lineage>
        <taxon>Eukaryota</taxon>
        <taxon>Fungi</taxon>
        <taxon>Dikarya</taxon>
        <taxon>Ascomycota</taxon>
        <taxon>Pezizomycotina</taxon>
        <taxon>Dothideomycetes</taxon>
        <taxon>Pleosporomycetidae</taxon>
        <taxon>Pleosporales</taxon>
        <taxon>Massarineae</taxon>
        <taxon>Massarinaceae</taxon>
        <taxon>Byssothecium</taxon>
    </lineage>
</organism>
<evidence type="ECO:0000259" key="7">
    <source>
        <dbReference type="Pfam" id="PF22600"/>
    </source>
</evidence>
<feature type="compositionally biased region" description="Polar residues" evidence="5">
    <location>
        <begin position="196"/>
        <end position="205"/>
    </location>
</feature>
<dbReference type="Pfam" id="PF03828">
    <property type="entry name" value="PAP_assoc"/>
    <property type="match status" value="1"/>
</dbReference>
<evidence type="ECO:0000313" key="9">
    <source>
        <dbReference type="Proteomes" id="UP000800035"/>
    </source>
</evidence>
<dbReference type="GO" id="GO:0003729">
    <property type="term" value="F:mRNA binding"/>
    <property type="evidence" value="ECO:0007669"/>
    <property type="project" value="TreeGrafter"/>
</dbReference>
<sequence length="670" mass="74738">MADSHRSKRRPRDQRARPPPVSLADRVTFSGGNQNDSSGRTAGSEQFTFTSDNRAPRFPPSGPADAQARARGGRRKPNRGGAMNRNNDRDHDRNRDRDRRAGDSASDPAGGRNAASAPGRGNFHNSNNFRRQAPHERALLQSRDDRVDESFVKLGSNKFNLDNLDHQSDQSSSMDLGTDDSDSDDGAAGGRAKVARTQSNGQADGNSVPKWSNPDPYTALPPPQIGKRVDVVGLIRKAKNDITEKTNGTNAVAANHDFISFDQEDVVAAPLNQIPAPAAMAVAPTALHGNAGPSRNKQGRKRAREEYDASDIDLVSETIVKHWRPPRTGSTPWATGGRYSHFKHDPLKWLRNEMYDFYESMTPTPHESGVRLNLLYRIRDVLRYFKLQPGVSTTVESFGSFPSGLYLPAADMDLVYISTNLYTANTPVLQRPSFTKLKKMGDHLQDRGLAGAVTVISKAKVPIIKFVDRYTGIPVDISVENRSGLDAQFYFAQWKRDYPDMMLLVALVKQFLLMRDLNEVNTGGLGGFSIICLAVNFMQRSPKTEDVGQLFLDFLDFYGNKFDMRKERLIMRHPYIVQKEALGLDGKPEKLDRLSIQDPNRPENNISGGSSEIATIFKLFRGARALILQRMDEIRNGTYSGNSILETILDGNYQIYHDFRWKLTTCRASY</sequence>
<dbReference type="GO" id="GO:0005730">
    <property type="term" value="C:nucleolus"/>
    <property type="evidence" value="ECO:0007669"/>
    <property type="project" value="TreeGrafter"/>
</dbReference>
<dbReference type="Gene3D" id="1.10.1410.10">
    <property type="match status" value="1"/>
</dbReference>
<evidence type="ECO:0000256" key="1">
    <source>
        <dbReference type="ARBA" id="ARBA00008593"/>
    </source>
</evidence>
<dbReference type="SUPFAM" id="SSF81301">
    <property type="entry name" value="Nucleotidyltransferase"/>
    <property type="match status" value="1"/>
</dbReference>
<feature type="compositionally biased region" description="Basic and acidic residues" evidence="5">
    <location>
        <begin position="86"/>
        <end position="102"/>
    </location>
</feature>
<comment type="similarity">
    <text evidence="1">Belongs to the DNA polymerase type-B-like family.</text>
</comment>
<dbReference type="CDD" id="cd05402">
    <property type="entry name" value="NT_PAP_TUTase"/>
    <property type="match status" value="1"/>
</dbReference>
<protein>
    <recommendedName>
        <fullName evidence="2">polynucleotide adenylyltransferase</fullName>
        <ecNumber evidence="2">2.7.7.19</ecNumber>
    </recommendedName>
</protein>
<dbReference type="SUPFAM" id="SSF81631">
    <property type="entry name" value="PAP/OAS1 substrate-binding domain"/>
    <property type="match status" value="1"/>
</dbReference>
<dbReference type="GO" id="GO:0031499">
    <property type="term" value="C:TRAMP complex"/>
    <property type="evidence" value="ECO:0007669"/>
    <property type="project" value="TreeGrafter"/>
</dbReference>
<dbReference type="InterPro" id="IPR002058">
    <property type="entry name" value="PAP_assoc"/>
</dbReference>
<dbReference type="GO" id="GO:1990817">
    <property type="term" value="F:poly(A) RNA polymerase activity"/>
    <property type="evidence" value="ECO:0007669"/>
    <property type="project" value="UniProtKB-EC"/>
</dbReference>
<dbReference type="InterPro" id="IPR043519">
    <property type="entry name" value="NT_sf"/>
</dbReference>
<dbReference type="InterPro" id="IPR045862">
    <property type="entry name" value="Trf4-like"/>
</dbReference>
<reference evidence="8" key="1">
    <citation type="journal article" date="2020" name="Stud. Mycol.">
        <title>101 Dothideomycetes genomes: a test case for predicting lifestyles and emergence of pathogens.</title>
        <authorList>
            <person name="Haridas S."/>
            <person name="Albert R."/>
            <person name="Binder M."/>
            <person name="Bloem J."/>
            <person name="Labutti K."/>
            <person name="Salamov A."/>
            <person name="Andreopoulos B."/>
            <person name="Baker S."/>
            <person name="Barry K."/>
            <person name="Bills G."/>
            <person name="Bluhm B."/>
            <person name="Cannon C."/>
            <person name="Castanera R."/>
            <person name="Culley D."/>
            <person name="Daum C."/>
            <person name="Ezra D."/>
            <person name="Gonzalez J."/>
            <person name="Henrissat B."/>
            <person name="Kuo A."/>
            <person name="Liang C."/>
            <person name="Lipzen A."/>
            <person name="Lutzoni F."/>
            <person name="Magnuson J."/>
            <person name="Mondo S."/>
            <person name="Nolan M."/>
            <person name="Ohm R."/>
            <person name="Pangilinan J."/>
            <person name="Park H.-J."/>
            <person name="Ramirez L."/>
            <person name="Alfaro M."/>
            <person name="Sun H."/>
            <person name="Tritt A."/>
            <person name="Yoshinaga Y."/>
            <person name="Zwiers L.-H."/>
            <person name="Turgeon B."/>
            <person name="Goodwin S."/>
            <person name="Spatafora J."/>
            <person name="Crous P."/>
            <person name="Grigoriev I."/>
        </authorList>
    </citation>
    <scope>NUCLEOTIDE SEQUENCE</scope>
    <source>
        <strain evidence="8">CBS 675.92</strain>
    </source>
</reference>
<keyword evidence="9" id="KW-1185">Reference proteome</keyword>
<dbReference type="EC" id="2.7.7.19" evidence="2"/>
<evidence type="ECO:0000259" key="6">
    <source>
        <dbReference type="Pfam" id="PF03828"/>
    </source>
</evidence>
<dbReference type="PANTHER" id="PTHR23092">
    <property type="entry name" value="POLY(A) RNA POLYMERASE"/>
    <property type="match status" value="1"/>
</dbReference>
<feature type="region of interest" description="Disordered" evidence="5">
    <location>
        <begin position="1"/>
        <end position="131"/>
    </location>
</feature>
<keyword evidence="3" id="KW-0479">Metal-binding</keyword>
<evidence type="ECO:0000256" key="3">
    <source>
        <dbReference type="ARBA" id="ARBA00022723"/>
    </source>
</evidence>
<evidence type="ECO:0000313" key="8">
    <source>
        <dbReference type="EMBL" id="KAF1953657.1"/>
    </source>
</evidence>
<dbReference type="Pfam" id="PF22600">
    <property type="entry name" value="MTPAP-like_central"/>
    <property type="match status" value="1"/>
</dbReference>